<name>A0A239A999_9BACT</name>
<feature type="transmembrane region" description="Helical" evidence="8">
    <location>
        <begin position="302"/>
        <end position="325"/>
    </location>
</feature>
<evidence type="ECO:0000256" key="7">
    <source>
        <dbReference type="RuleBase" id="RU000320"/>
    </source>
</evidence>
<dbReference type="InterPro" id="IPR052175">
    <property type="entry name" value="ComplexI-like_HydComp"/>
</dbReference>
<feature type="transmembrane region" description="Helical" evidence="8">
    <location>
        <begin position="28"/>
        <end position="45"/>
    </location>
</feature>
<dbReference type="Pfam" id="PF00361">
    <property type="entry name" value="Proton_antipo_M"/>
    <property type="match status" value="1"/>
</dbReference>
<gene>
    <name evidence="10" type="ORF">SAMN04488503_1925</name>
</gene>
<evidence type="ECO:0000256" key="3">
    <source>
        <dbReference type="ARBA" id="ARBA00022692"/>
    </source>
</evidence>
<feature type="domain" description="NADH:quinone oxidoreductase/Mrp antiporter transmembrane" evidence="9">
    <location>
        <begin position="127"/>
        <end position="412"/>
    </location>
</feature>
<dbReference type="GO" id="GO:0042773">
    <property type="term" value="P:ATP synthesis coupled electron transport"/>
    <property type="evidence" value="ECO:0007669"/>
    <property type="project" value="InterPro"/>
</dbReference>
<proteinExistence type="predicted"/>
<dbReference type="PRINTS" id="PR01437">
    <property type="entry name" value="NUOXDRDTASE4"/>
</dbReference>
<evidence type="ECO:0000256" key="2">
    <source>
        <dbReference type="ARBA" id="ARBA00022475"/>
    </source>
</evidence>
<dbReference type="PANTHER" id="PTHR42682">
    <property type="entry name" value="HYDROGENASE-4 COMPONENT F"/>
    <property type="match status" value="1"/>
</dbReference>
<dbReference type="AlphaFoldDB" id="A0A239A999"/>
<feature type="transmembrane region" description="Helical" evidence="8">
    <location>
        <begin position="449"/>
        <end position="466"/>
    </location>
</feature>
<evidence type="ECO:0000256" key="5">
    <source>
        <dbReference type="ARBA" id="ARBA00023002"/>
    </source>
</evidence>
<evidence type="ECO:0000256" key="1">
    <source>
        <dbReference type="ARBA" id="ARBA00004651"/>
    </source>
</evidence>
<dbReference type="GO" id="GO:0016491">
    <property type="term" value="F:oxidoreductase activity"/>
    <property type="evidence" value="ECO:0007669"/>
    <property type="project" value="UniProtKB-KW"/>
</dbReference>
<organism evidence="10 11">
    <name type="scientific">Humidesulfovibrio mexicanus</name>
    <dbReference type="NCBI Taxonomy" id="147047"/>
    <lineage>
        <taxon>Bacteria</taxon>
        <taxon>Pseudomonadati</taxon>
        <taxon>Thermodesulfobacteriota</taxon>
        <taxon>Desulfovibrionia</taxon>
        <taxon>Desulfovibrionales</taxon>
        <taxon>Desulfovibrionaceae</taxon>
        <taxon>Humidesulfovibrio</taxon>
    </lineage>
</organism>
<reference evidence="10 11" key="1">
    <citation type="submission" date="2017-06" db="EMBL/GenBank/DDBJ databases">
        <authorList>
            <person name="Kim H.J."/>
            <person name="Triplett B.A."/>
        </authorList>
    </citation>
    <scope>NUCLEOTIDE SEQUENCE [LARGE SCALE GENOMIC DNA]</scope>
    <source>
        <strain evidence="10 11">DSM 13116</strain>
    </source>
</reference>
<keyword evidence="11" id="KW-1185">Reference proteome</keyword>
<feature type="transmembrane region" description="Helical" evidence="8">
    <location>
        <begin position="106"/>
        <end position="124"/>
    </location>
</feature>
<evidence type="ECO:0000313" key="11">
    <source>
        <dbReference type="Proteomes" id="UP000198324"/>
    </source>
</evidence>
<feature type="transmembrane region" description="Helical" evidence="8">
    <location>
        <begin position="130"/>
        <end position="151"/>
    </location>
</feature>
<dbReference type="InterPro" id="IPR001750">
    <property type="entry name" value="ND/Mrp_TM"/>
</dbReference>
<evidence type="ECO:0000256" key="8">
    <source>
        <dbReference type="SAM" id="Phobius"/>
    </source>
</evidence>
<dbReference type="GO" id="GO:0005886">
    <property type="term" value="C:plasma membrane"/>
    <property type="evidence" value="ECO:0007669"/>
    <property type="project" value="UniProtKB-SubCell"/>
</dbReference>
<evidence type="ECO:0000259" key="9">
    <source>
        <dbReference type="Pfam" id="PF00361"/>
    </source>
</evidence>
<feature type="transmembrane region" description="Helical" evidence="8">
    <location>
        <begin position="273"/>
        <end position="295"/>
    </location>
</feature>
<keyword evidence="5" id="KW-0560">Oxidoreductase</keyword>
<dbReference type="Proteomes" id="UP000198324">
    <property type="component" value="Unassembled WGS sequence"/>
</dbReference>
<feature type="transmembrane region" description="Helical" evidence="8">
    <location>
        <begin position="6"/>
        <end position="21"/>
    </location>
</feature>
<feature type="transmembrane region" description="Helical" evidence="8">
    <location>
        <begin position="367"/>
        <end position="388"/>
    </location>
</feature>
<evidence type="ECO:0000256" key="4">
    <source>
        <dbReference type="ARBA" id="ARBA00022989"/>
    </source>
</evidence>
<feature type="transmembrane region" description="Helical" evidence="8">
    <location>
        <begin position="242"/>
        <end position="261"/>
    </location>
</feature>
<dbReference type="OrthoDB" id="9805769at2"/>
<keyword evidence="3 7" id="KW-0812">Transmembrane</keyword>
<sequence length="483" mass="50942">MLDALTIVVPGLAGLAAFVIPRNRPRRIMLVAAAVAHLALTLATFAGRSRPMFDGALLLDAPGRIFLLATSVLFFAAALYAVGYLDRETRGQRPDMVEGGLFSNSPEARFTGCLLLFLGAMSFVCMAANLGLLWVGVEATTLASAPLIYFHRHHRSLEATWKYLLLCSVGIALALFGTYMLALAGGGEVSLHLSALMAAGPSLDPMLLKAAFVFLLVGYGTKMGLAPMHTWLPDVYSESPSLVALMSTCLLNVSFLAILRVRQVLSAAGQAQFAGDLLVALGLASMAWAAVFLLRQTDYKRLLAYSSVEHMGILAFGAGIGGAGMHGSLLHMLAHGAAKGAMFLLAGNVLALYLTKEVSGVRGAVRALPWSGPLWVAGVLALTGMPPFGTFVSELAILRAALAGPRPLLAGAYLLLIAMAFIGITTAAFRMAQGHGAQPRQAERMSACWPPLVLMLCVLLLGLWHPEPLADMLAASARITGGF</sequence>
<keyword evidence="4 8" id="KW-1133">Transmembrane helix</keyword>
<keyword evidence="6 8" id="KW-0472">Membrane</keyword>
<dbReference type="PANTHER" id="PTHR42682:SF5">
    <property type="entry name" value="HYDROGENASE-4 COMPONENT F"/>
    <property type="match status" value="1"/>
</dbReference>
<keyword evidence="2" id="KW-1003">Cell membrane</keyword>
<feature type="transmembrane region" description="Helical" evidence="8">
    <location>
        <begin position="202"/>
        <end position="221"/>
    </location>
</feature>
<dbReference type="RefSeq" id="WP_089274101.1">
    <property type="nucleotide sequence ID" value="NZ_FZOC01000003.1"/>
</dbReference>
<feature type="transmembrane region" description="Helical" evidence="8">
    <location>
        <begin position="408"/>
        <end position="429"/>
    </location>
</feature>
<accession>A0A239A999</accession>
<evidence type="ECO:0000313" key="10">
    <source>
        <dbReference type="EMBL" id="SNR92089.1"/>
    </source>
</evidence>
<dbReference type="EMBL" id="FZOC01000003">
    <property type="protein sequence ID" value="SNR92089.1"/>
    <property type="molecule type" value="Genomic_DNA"/>
</dbReference>
<feature type="transmembrane region" description="Helical" evidence="8">
    <location>
        <begin position="337"/>
        <end position="355"/>
    </location>
</feature>
<dbReference type="GO" id="GO:0008137">
    <property type="term" value="F:NADH dehydrogenase (ubiquinone) activity"/>
    <property type="evidence" value="ECO:0007669"/>
    <property type="project" value="InterPro"/>
</dbReference>
<protein>
    <submittedName>
        <fullName evidence="10">Hydrogenase-4 component F</fullName>
    </submittedName>
</protein>
<comment type="subcellular location">
    <subcellularLocation>
        <location evidence="1">Cell membrane</location>
        <topology evidence="1">Multi-pass membrane protein</topology>
    </subcellularLocation>
    <subcellularLocation>
        <location evidence="7">Membrane</location>
        <topology evidence="7">Multi-pass membrane protein</topology>
    </subcellularLocation>
</comment>
<evidence type="ECO:0000256" key="6">
    <source>
        <dbReference type="ARBA" id="ARBA00023136"/>
    </source>
</evidence>
<feature type="transmembrane region" description="Helical" evidence="8">
    <location>
        <begin position="65"/>
        <end position="85"/>
    </location>
</feature>
<dbReference type="InterPro" id="IPR003918">
    <property type="entry name" value="NADH_UbQ_OxRdtase"/>
</dbReference>
<feature type="transmembrane region" description="Helical" evidence="8">
    <location>
        <begin position="163"/>
        <end position="182"/>
    </location>
</feature>